<evidence type="ECO:0000313" key="3">
    <source>
        <dbReference type="Proteomes" id="UP000028607"/>
    </source>
</evidence>
<dbReference type="PATRIC" id="fig|1317124.6.peg.2157"/>
<feature type="chain" id="PRO_5001797576" description="Zn-dependent hydrolase" evidence="1">
    <location>
        <begin position="23"/>
        <end position="273"/>
    </location>
</feature>
<dbReference type="SUPFAM" id="SSF56281">
    <property type="entry name" value="Metallo-hydrolase/oxidoreductase"/>
    <property type="match status" value="1"/>
</dbReference>
<reference evidence="3" key="1">
    <citation type="submission" date="2013-04" db="EMBL/GenBank/DDBJ databases">
        <title>Thioclava sp. 13D2W-2 Genome Sequencing.</title>
        <authorList>
            <person name="Lai Q."/>
            <person name="Li G."/>
            <person name="Shao Z."/>
        </authorList>
    </citation>
    <scope>NUCLEOTIDE SEQUENCE [LARGE SCALE GENOMIC DNA]</scope>
    <source>
        <strain evidence="3">13D2W-2</strain>
    </source>
</reference>
<reference evidence="2 3" key="2">
    <citation type="journal article" date="2015" name="Antonie Van Leeuwenhoek">
        <title>Thioclava indica sp. nov., isolated from surface seawater of the Indian Ocean.</title>
        <authorList>
            <person name="Liu Y."/>
            <person name="Lai Q."/>
            <person name="Du J."/>
            <person name="Xu H."/>
            <person name="Jiang L."/>
            <person name="Shao Z."/>
        </authorList>
    </citation>
    <scope>NUCLEOTIDE SEQUENCE [LARGE SCALE GENOMIC DNA]</scope>
    <source>
        <strain evidence="2 3">13D2W-2</strain>
    </source>
</reference>
<name>A0A085TWB9_9RHOB</name>
<dbReference type="RefSeq" id="WP_038146184.1">
    <property type="nucleotide sequence ID" value="NZ_AQRC01000007.1"/>
</dbReference>
<dbReference type="EMBL" id="AQRC01000007">
    <property type="protein sequence ID" value="KFE35016.1"/>
    <property type="molecule type" value="Genomic_DNA"/>
</dbReference>
<dbReference type="InterPro" id="IPR036866">
    <property type="entry name" value="RibonucZ/Hydroxyglut_hydro"/>
</dbReference>
<organism evidence="2 3">
    <name type="scientific">Thioclava atlantica</name>
    <dbReference type="NCBI Taxonomy" id="1317124"/>
    <lineage>
        <taxon>Bacteria</taxon>
        <taxon>Pseudomonadati</taxon>
        <taxon>Pseudomonadota</taxon>
        <taxon>Alphaproteobacteria</taxon>
        <taxon>Rhodobacterales</taxon>
        <taxon>Paracoccaceae</taxon>
        <taxon>Thioclava</taxon>
    </lineage>
</organism>
<evidence type="ECO:0000313" key="2">
    <source>
        <dbReference type="EMBL" id="KFE35016.1"/>
    </source>
</evidence>
<keyword evidence="3" id="KW-1185">Reference proteome</keyword>
<evidence type="ECO:0000256" key="1">
    <source>
        <dbReference type="SAM" id="SignalP"/>
    </source>
</evidence>
<dbReference type="STRING" id="1317124.DW2_10644"/>
<sequence>MFRTLCALIASLVGLLPFAAQAQGRPISHCIAIAQSAPGLEYVQKASWGEPVPAQSVRLHYIAHSMVLLETEGGLSVITDYNGWVGGSRFAPDIVTMNHAHSSHMSDLIPEGTRALRGWSDQFGVAADHHLDLGEMLIRNVPTDIRSWGGVEENGNSIFVFEVAGLCIGHLGHLHHEPNPAQYAALGRLDVVMAAVDGSMTVDQPTMIRILNRLRSRVVIPVHWFGEPTLQSFLDGMEGSFEIERPLSSDLIVSVRTLPRKPTVVVLERELLD</sequence>
<dbReference type="Pfam" id="PF13483">
    <property type="entry name" value="Lactamase_B_3"/>
    <property type="match status" value="1"/>
</dbReference>
<dbReference type="Gene3D" id="3.60.15.10">
    <property type="entry name" value="Ribonuclease Z/Hydroxyacylglutathione hydrolase-like"/>
    <property type="match status" value="1"/>
</dbReference>
<accession>A0A085TWB9</accession>
<dbReference type="AlphaFoldDB" id="A0A085TWB9"/>
<feature type="signal peptide" evidence="1">
    <location>
        <begin position="1"/>
        <end position="22"/>
    </location>
</feature>
<dbReference type="Proteomes" id="UP000028607">
    <property type="component" value="Unassembled WGS sequence"/>
</dbReference>
<protein>
    <recommendedName>
        <fullName evidence="4">Zn-dependent hydrolase</fullName>
    </recommendedName>
</protein>
<dbReference type="PANTHER" id="PTHR39189:SF1">
    <property type="entry name" value="UPF0173 METAL-DEPENDENT HYDROLASE YTKL"/>
    <property type="match status" value="1"/>
</dbReference>
<dbReference type="OrthoDB" id="7343000at2"/>
<evidence type="ECO:0008006" key="4">
    <source>
        <dbReference type="Google" id="ProtNLM"/>
    </source>
</evidence>
<dbReference type="eggNOG" id="COG2220">
    <property type="taxonomic scope" value="Bacteria"/>
</dbReference>
<proteinExistence type="predicted"/>
<keyword evidence="1" id="KW-0732">Signal</keyword>
<comment type="caution">
    <text evidence="2">The sequence shown here is derived from an EMBL/GenBank/DDBJ whole genome shotgun (WGS) entry which is preliminary data.</text>
</comment>
<gene>
    <name evidence="2" type="ORF">DW2_10644</name>
</gene>
<dbReference type="PANTHER" id="PTHR39189">
    <property type="entry name" value="UPF0173 METAL-DEPENDENT HYDROLASE YTKL"/>
    <property type="match status" value="1"/>
</dbReference>